<evidence type="ECO:0000256" key="2">
    <source>
        <dbReference type="ARBA" id="ARBA00024867"/>
    </source>
</evidence>
<dbReference type="InterPro" id="IPR011006">
    <property type="entry name" value="CheY-like_superfamily"/>
</dbReference>
<sequence>MNIKILICDDEPILCKKTQEVIKSIDPNIDADTCYLGESVIDIADKYDIIFLDIDMPGMNGMETASLLRRRGVSSYIVFLTSHSEFMPEAFEVRAYRFLTKPLDANKVSKMIDEIKLEMSSRHKVIIKTGDREYVLSSDEIVYLAAYGDGTYIYTTHDVIDSSKSLKHWAEVLSDKQFFYVHKSYIVSYAYISELGKMSVKLRNVKEEIPVSRRKHKEFREKYISYITTCARKQ</sequence>
<dbReference type="Gene3D" id="2.40.50.1020">
    <property type="entry name" value="LytTr DNA-binding domain"/>
    <property type="match status" value="1"/>
</dbReference>
<dbReference type="Proteomes" id="UP000004259">
    <property type="component" value="Unassembled WGS sequence"/>
</dbReference>
<comment type="caution">
    <text evidence="6">The sequence shown here is derived from an EMBL/GenBank/DDBJ whole genome shotgun (WGS) entry which is preliminary data.</text>
</comment>
<evidence type="ECO:0000313" key="7">
    <source>
        <dbReference type="Proteomes" id="UP000004259"/>
    </source>
</evidence>
<dbReference type="RefSeq" id="WP_002847641.1">
    <property type="nucleotide sequence ID" value="NZ_ADKM02000040.1"/>
</dbReference>
<protein>
    <recommendedName>
        <fullName evidence="1">Stage 0 sporulation protein A homolog</fullName>
    </recommendedName>
</protein>
<proteinExistence type="predicted"/>
<dbReference type="SMART" id="SM00850">
    <property type="entry name" value="LytTR"/>
    <property type="match status" value="1"/>
</dbReference>
<evidence type="ECO:0000259" key="4">
    <source>
        <dbReference type="PROSITE" id="PS50110"/>
    </source>
</evidence>
<dbReference type="InterPro" id="IPR007492">
    <property type="entry name" value="LytTR_DNA-bd_dom"/>
</dbReference>
<evidence type="ECO:0000256" key="1">
    <source>
        <dbReference type="ARBA" id="ARBA00018672"/>
    </source>
</evidence>
<gene>
    <name evidence="6" type="ORF">CUS_6262</name>
</gene>
<organism evidence="6 7">
    <name type="scientific">Ruminococcus albus 8</name>
    <dbReference type="NCBI Taxonomy" id="246199"/>
    <lineage>
        <taxon>Bacteria</taxon>
        <taxon>Bacillati</taxon>
        <taxon>Bacillota</taxon>
        <taxon>Clostridia</taxon>
        <taxon>Eubacteriales</taxon>
        <taxon>Oscillospiraceae</taxon>
        <taxon>Ruminococcus</taxon>
    </lineage>
</organism>
<dbReference type="Pfam" id="PF00072">
    <property type="entry name" value="Response_reg"/>
    <property type="match status" value="1"/>
</dbReference>
<keyword evidence="3" id="KW-0597">Phosphoprotein</keyword>
<feature type="domain" description="HTH LytTR-type" evidence="5">
    <location>
        <begin position="125"/>
        <end position="225"/>
    </location>
</feature>
<evidence type="ECO:0000256" key="3">
    <source>
        <dbReference type="PROSITE-ProRule" id="PRU00169"/>
    </source>
</evidence>
<dbReference type="STRING" id="246199.CUS_6262"/>
<feature type="modified residue" description="4-aspartylphosphate" evidence="3">
    <location>
        <position position="53"/>
    </location>
</feature>
<reference evidence="6 7" key="1">
    <citation type="submission" date="2011-02" db="EMBL/GenBank/DDBJ databases">
        <authorList>
            <person name="Nelson K.E."/>
            <person name="Sutton G."/>
            <person name="Torralba M."/>
            <person name="Durkin S."/>
            <person name="Harkins D."/>
            <person name="Montgomery R."/>
            <person name="Ziemer C."/>
            <person name="Klaassens E."/>
            <person name="Ocuiv P."/>
            <person name="Morrison M."/>
        </authorList>
    </citation>
    <scope>NUCLEOTIDE SEQUENCE [LARGE SCALE GENOMIC DNA]</scope>
    <source>
        <strain evidence="6 7">8</strain>
    </source>
</reference>
<evidence type="ECO:0000313" key="6">
    <source>
        <dbReference type="EMBL" id="EGC04143.1"/>
    </source>
</evidence>
<dbReference type="Gene3D" id="3.40.50.2300">
    <property type="match status" value="1"/>
</dbReference>
<dbReference type="PANTHER" id="PTHR37299">
    <property type="entry name" value="TRANSCRIPTIONAL REGULATOR-RELATED"/>
    <property type="match status" value="1"/>
</dbReference>
<dbReference type="GO" id="GO:0003677">
    <property type="term" value="F:DNA binding"/>
    <property type="evidence" value="ECO:0007669"/>
    <property type="project" value="InterPro"/>
</dbReference>
<dbReference type="EMBL" id="ADKM02000040">
    <property type="protein sequence ID" value="EGC04143.1"/>
    <property type="molecule type" value="Genomic_DNA"/>
</dbReference>
<dbReference type="PROSITE" id="PS50930">
    <property type="entry name" value="HTH_LYTTR"/>
    <property type="match status" value="1"/>
</dbReference>
<dbReference type="GO" id="GO:0000156">
    <property type="term" value="F:phosphorelay response regulator activity"/>
    <property type="evidence" value="ECO:0007669"/>
    <property type="project" value="InterPro"/>
</dbReference>
<comment type="function">
    <text evidence="2">May play the central regulatory role in sporulation. It may be an element of the effector pathway responsible for the activation of sporulation genes in response to nutritional stress. Spo0A may act in concert with spo0H (a sigma factor) to control the expression of some genes that are critical to the sporulation process.</text>
</comment>
<keyword evidence="7" id="KW-1185">Reference proteome</keyword>
<dbReference type="eggNOG" id="COG3279">
    <property type="taxonomic scope" value="Bacteria"/>
</dbReference>
<feature type="domain" description="Response regulatory" evidence="4">
    <location>
        <begin position="4"/>
        <end position="116"/>
    </location>
</feature>
<dbReference type="SUPFAM" id="SSF52172">
    <property type="entry name" value="CheY-like"/>
    <property type="match status" value="1"/>
</dbReference>
<dbReference type="AlphaFoldDB" id="E9S9E9"/>
<name>E9S9E9_RUMAL</name>
<dbReference type="PROSITE" id="PS50110">
    <property type="entry name" value="RESPONSE_REGULATORY"/>
    <property type="match status" value="1"/>
</dbReference>
<dbReference type="InterPro" id="IPR046947">
    <property type="entry name" value="LytR-like"/>
</dbReference>
<evidence type="ECO:0000259" key="5">
    <source>
        <dbReference type="PROSITE" id="PS50930"/>
    </source>
</evidence>
<dbReference type="PANTHER" id="PTHR37299:SF1">
    <property type="entry name" value="STAGE 0 SPORULATION PROTEIN A HOMOLOG"/>
    <property type="match status" value="1"/>
</dbReference>
<dbReference type="InterPro" id="IPR001789">
    <property type="entry name" value="Sig_transdc_resp-reg_receiver"/>
</dbReference>
<dbReference type="Pfam" id="PF04397">
    <property type="entry name" value="LytTR"/>
    <property type="match status" value="1"/>
</dbReference>
<dbReference type="SMART" id="SM00448">
    <property type="entry name" value="REC"/>
    <property type="match status" value="1"/>
</dbReference>
<accession>E9S9E9</accession>